<evidence type="ECO:0000313" key="2">
    <source>
        <dbReference type="Proteomes" id="UP000076078"/>
    </source>
</evidence>
<keyword evidence="2" id="KW-1185">Reference proteome</keyword>
<evidence type="ECO:0000313" key="1">
    <source>
        <dbReference type="EMBL" id="KYQ93196.1"/>
    </source>
</evidence>
<dbReference type="Gene3D" id="3.80.10.10">
    <property type="entry name" value="Ribonuclease Inhibitor"/>
    <property type="match status" value="1"/>
</dbReference>
<reference evidence="1 2" key="1">
    <citation type="submission" date="2015-12" db="EMBL/GenBank/DDBJ databases">
        <title>Dictyostelia acquired genes for synthesis and detection of signals that induce cell-type specialization by lateral gene transfer from prokaryotes.</title>
        <authorList>
            <person name="Gloeckner G."/>
            <person name="Schaap P."/>
        </authorList>
    </citation>
    <scope>NUCLEOTIDE SEQUENCE [LARGE SCALE GENOMIC DNA]</scope>
    <source>
        <strain evidence="1 2">TK</strain>
    </source>
</reference>
<dbReference type="Proteomes" id="UP000076078">
    <property type="component" value="Unassembled WGS sequence"/>
</dbReference>
<protein>
    <submittedName>
        <fullName evidence="1">Uncharacterized protein</fullName>
    </submittedName>
</protein>
<comment type="caution">
    <text evidence="1">The sequence shown here is derived from an EMBL/GenBank/DDBJ whole genome shotgun (WGS) entry which is preliminary data.</text>
</comment>
<gene>
    <name evidence="1" type="ORF">DLAC_05834</name>
</gene>
<name>A0A151ZGU9_TIELA</name>
<dbReference type="AlphaFoldDB" id="A0A151ZGU9"/>
<dbReference type="InterPro" id="IPR032675">
    <property type="entry name" value="LRR_dom_sf"/>
</dbReference>
<accession>A0A151ZGU9</accession>
<dbReference type="InParanoid" id="A0A151ZGU9"/>
<sequence length="531" mass="62183">MADNNNHTPNNFPNIIIFKILSFVLKNSFIDVKYKFQLIFINKRLLEYIQESYFFKLRINQIEVVDQLSEHLENQYCILRKPKLLQIFNHEIYFNGLKTRPLLLSFKSLFKSISRLEIFYGVNQVIPLDKETFPNLQELFIDSMNYHLNQNESRIPESEFNDIPPISKLQLAGHLGDIIKLSVFLSTCKSSLKELKVTSTSTYTKGYVNTIDQFEQVLLDLVPHQMEKFDIYLRPFEWPIQVLINQMNSLKSLSLSYCNDEILSLVSQCQFLEECEFLIREYEVLNSLLLILNHKPKITIVTLDYSNQYLNRESPLKQQYTDCQDERWVPLEYVQIFNLKSDTPSIDNFFESNLTGSSSIVELSISLQYQYTNDYKSLHQYLQSNLNLRTLSLNISPENIVGSKGQSLCQTLCQCTSLTELNVSTNLYLKDRYFVTLFQNIHLSPSIQVISISNEGQNELNPEYQPKSPFVIGRFYKRYSIITNAMNNYFTLFFYKPTDPNSYTCRTTDTLKTPQASNANIFTYFKSLIWK</sequence>
<organism evidence="1 2">
    <name type="scientific">Tieghemostelium lacteum</name>
    <name type="common">Slime mold</name>
    <name type="synonym">Dictyostelium lacteum</name>
    <dbReference type="NCBI Taxonomy" id="361077"/>
    <lineage>
        <taxon>Eukaryota</taxon>
        <taxon>Amoebozoa</taxon>
        <taxon>Evosea</taxon>
        <taxon>Eumycetozoa</taxon>
        <taxon>Dictyostelia</taxon>
        <taxon>Dictyosteliales</taxon>
        <taxon>Raperosteliaceae</taxon>
        <taxon>Tieghemostelium</taxon>
    </lineage>
</organism>
<dbReference type="EMBL" id="LODT01000028">
    <property type="protein sequence ID" value="KYQ93196.1"/>
    <property type="molecule type" value="Genomic_DNA"/>
</dbReference>
<proteinExistence type="predicted"/>
<dbReference type="SUPFAM" id="SSF52047">
    <property type="entry name" value="RNI-like"/>
    <property type="match status" value="1"/>
</dbReference>